<evidence type="ECO:0000313" key="1">
    <source>
        <dbReference type="EMBL" id="CDG83228.1"/>
    </source>
</evidence>
<evidence type="ECO:0000313" key="2">
    <source>
        <dbReference type="Proteomes" id="UP000027604"/>
    </source>
</evidence>
<dbReference type="AlphaFoldDB" id="W0V793"/>
<gene>
    <name evidence="1" type="ORF">GJA_2597</name>
</gene>
<dbReference type="KEGG" id="jag:GJA_2597"/>
<proteinExistence type="predicted"/>
<accession>W0V793</accession>
<dbReference type="EMBL" id="HG322949">
    <property type="protein sequence ID" value="CDG83228.1"/>
    <property type="molecule type" value="Genomic_DNA"/>
</dbReference>
<organism evidence="1 2">
    <name type="scientific">Janthinobacterium agaricidamnosum NBRC 102515 = DSM 9628</name>
    <dbReference type="NCBI Taxonomy" id="1349767"/>
    <lineage>
        <taxon>Bacteria</taxon>
        <taxon>Pseudomonadati</taxon>
        <taxon>Pseudomonadota</taxon>
        <taxon>Betaproteobacteria</taxon>
        <taxon>Burkholderiales</taxon>
        <taxon>Oxalobacteraceae</taxon>
        <taxon>Janthinobacterium</taxon>
    </lineage>
</organism>
<sequence>MAAVGVAAPLSAAFYLSSLRAGHAEEKRLALYAEQALGRARQSFQIAGDALR</sequence>
<dbReference type="HOGENOM" id="CLU_3080719_0_0_4"/>
<name>W0V793_9BURK</name>
<dbReference type="Proteomes" id="UP000027604">
    <property type="component" value="Chromosome I"/>
</dbReference>
<dbReference type="STRING" id="1349767.GJA_2597"/>
<reference evidence="1 2" key="1">
    <citation type="journal article" date="2015" name="Genome Announc.">
        <title>Genome Sequence of Mushroom Soft-Rot Pathogen Janthinobacterium agaricidamnosum.</title>
        <authorList>
            <person name="Graupner K."/>
            <person name="Lackner G."/>
            <person name="Hertweck C."/>
        </authorList>
    </citation>
    <scope>NUCLEOTIDE SEQUENCE [LARGE SCALE GENOMIC DNA]</scope>
    <source>
        <strain evidence="2">NBRC 102515 / DSM 9628</strain>
    </source>
</reference>
<dbReference type="PATRIC" id="fig|1349767.4.peg.4327"/>
<protein>
    <submittedName>
        <fullName evidence="1">Uncharacterized protein</fullName>
    </submittedName>
</protein>
<dbReference type="RefSeq" id="WP_242404525.1">
    <property type="nucleotide sequence ID" value="NZ_BCTH01000041.1"/>
</dbReference>
<keyword evidence="2" id="KW-1185">Reference proteome</keyword>